<dbReference type="Proteomes" id="UP000224567">
    <property type="component" value="Unassembled WGS sequence"/>
</dbReference>
<dbReference type="PANTHER" id="PTHR43748:SF3">
    <property type="entry name" value="RIBOSE-5-PHOSPHATE ISOMERASE 3, CHLOROPLASTIC-RELATED"/>
    <property type="match status" value="1"/>
</dbReference>
<evidence type="ECO:0008006" key="5">
    <source>
        <dbReference type="Google" id="ProtNLM"/>
    </source>
</evidence>
<dbReference type="InterPro" id="IPR050262">
    <property type="entry name" value="Ribose-5P_isomerase"/>
</dbReference>
<comment type="catalytic activity">
    <reaction evidence="1">
        <text>aldehydo-D-ribose 5-phosphate = D-ribulose 5-phosphate</text>
        <dbReference type="Rhea" id="RHEA:14657"/>
        <dbReference type="ChEBI" id="CHEBI:58121"/>
        <dbReference type="ChEBI" id="CHEBI:58273"/>
        <dbReference type="EC" id="5.3.1.6"/>
    </reaction>
</comment>
<dbReference type="OrthoDB" id="1555531at2759"/>
<reference evidence="4" key="2">
    <citation type="journal article" date="2017" name="J. Anim. Genet.">
        <title>Multiple reference genome sequences of hot pepper reveal the massive evolution of plant disease resistance genes by retroduplication.</title>
        <authorList>
            <person name="Kim S."/>
            <person name="Park J."/>
            <person name="Yeom S.-I."/>
            <person name="Kim Y.-M."/>
            <person name="Seo E."/>
            <person name="Kim K.-T."/>
            <person name="Kim M.-S."/>
            <person name="Lee J.M."/>
            <person name="Cheong K."/>
            <person name="Shin H.-S."/>
            <person name="Kim S.-B."/>
            <person name="Han K."/>
            <person name="Lee J."/>
            <person name="Park M."/>
            <person name="Lee H.-A."/>
            <person name="Lee H.-Y."/>
            <person name="Lee Y."/>
            <person name="Oh S."/>
            <person name="Lee J.H."/>
            <person name="Choi E."/>
            <person name="Choi E."/>
            <person name="Lee S.E."/>
            <person name="Jeon J."/>
            <person name="Kim H."/>
            <person name="Choi G."/>
            <person name="Song H."/>
            <person name="Lee J."/>
            <person name="Lee S.-C."/>
            <person name="Kwon J.-K."/>
            <person name="Lee H.-Y."/>
            <person name="Koo N."/>
            <person name="Hong Y."/>
            <person name="Kim R.W."/>
            <person name="Kang W.-H."/>
            <person name="Huh J.H."/>
            <person name="Kang B.-C."/>
            <person name="Yang T.-J."/>
            <person name="Lee Y.-H."/>
            <person name="Bennetzen J.L."/>
            <person name="Choi D."/>
        </authorList>
    </citation>
    <scope>NUCLEOTIDE SEQUENCE [LARGE SCALE GENOMIC DNA]</scope>
    <source>
        <strain evidence="4">cv. PBC81</strain>
    </source>
</reference>
<evidence type="ECO:0000256" key="2">
    <source>
        <dbReference type="ARBA" id="ARBA00004921"/>
    </source>
</evidence>
<organism evidence="3 4">
    <name type="scientific">Capsicum baccatum</name>
    <name type="common">Peruvian pepper</name>
    <dbReference type="NCBI Taxonomy" id="33114"/>
    <lineage>
        <taxon>Eukaryota</taxon>
        <taxon>Viridiplantae</taxon>
        <taxon>Streptophyta</taxon>
        <taxon>Embryophyta</taxon>
        <taxon>Tracheophyta</taxon>
        <taxon>Spermatophyta</taxon>
        <taxon>Magnoliopsida</taxon>
        <taxon>eudicotyledons</taxon>
        <taxon>Gunneridae</taxon>
        <taxon>Pentapetalae</taxon>
        <taxon>asterids</taxon>
        <taxon>lamiids</taxon>
        <taxon>Solanales</taxon>
        <taxon>Solanaceae</taxon>
        <taxon>Solanoideae</taxon>
        <taxon>Capsiceae</taxon>
        <taxon>Capsicum</taxon>
    </lineage>
</organism>
<dbReference type="AlphaFoldDB" id="A0A2G2X8H4"/>
<name>A0A2G2X8H4_CAPBA</name>
<dbReference type="STRING" id="33114.A0A2G2X8H4"/>
<comment type="caution">
    <text evidence="3">The sequence shown here is derived from an EMBL/GenBank/DDBJ whole genome shotgun (WGS) entry which is preliminary data.</text>
</comment>
<dbReference type="GO" id="GO:0004751">
    <property type="term" value="F:ribose-5-phosphate isomerase activity"/>
    <property type="evidence" value="ECO:0007669"/>
    <property type="project" value="UniProtKB-EC"/>
</dbReference>
<sequence>MVEAASEKFVVVVDDSKLISGLGGSGLAMLVEMVQTPIKDSVASGKEIVAFEGVVEHGLFLDMTIVVTIAGKEGVNVKSK</sequence>
<comment type="pathway">
    <text evidence="2">Carbohydrate degradation.</text>
</comment>
<dbReference type="EMBL" id="MLFT02000003">
    <property type="protein sequence ID" value="PHT53641.1"/>
    <property type="molecule type" value="Genomic_DNA"/>
</dbReference>
<evidence type="ECO:0000256" key="1">
    <source>
        <dbReference type="ARBA" id="ARBA00001713"/>
    </source>
</evidence>
<reference evidence="3 4" key="1">
    <citation type="journal article" date="2017" name="Genome Biol.">
        <title>New reference genome sequences of hot pepper reveal the massive evolution of plant disease-resistance genes by retroduplication.</title>
        <authorList>
            <person name="Kim S."/>
            <person name="Park J."/>
            <person name="Yeom S.I."/>
            <person name="Kim Y.M."/>
            <person name="Seo E."/>
            <person name="Kim K.T."/>
            <person name="Kim M.S."/>
            <person name="Lee J.M."/>
            <person name="Cheong K."/>
            <person name="Shin H.S."/>
            <person name="Kim S.B."/>
            <person name="Han K."/>
            <person name="Lee J."/>
            <person name="Park M."/>
            <person name="Lee H.A."/>
            <person name="Lee H.Y."/>
            <person name="Lee Y."/>
            <person name="Oh S."/>
            <person name="Lee J.H."/>
            <person name="Choi E."/>
            <person name="Choi E."/>
            <person name="Lee S.E."/>
            <person name="Jeon J."/>
            <person name="Kim H."/>
            <person name="Choi G."/>
            <person name="Song H."/>
            <person name="Lee J."/>
            <person name="Lee S.C."/>
            <person name="Kwon J.K."/>
            <person name="Lee H.Y."/>
            <person name="Koo N."/>
            <person name="Hong Y."/>
            <person name="Kim R.W."/>
            <person name="Kang W.H."/>
            <person name="Huh J.H."/>
            <person name="Kang B.C."/>
            <person name="Yang T.J."/>
            <person name="Lee Y.H."/>
            <person name="Bennetzen J.L."/>
            <person name="Choi D."/>
        </authorList>
    </citation>
    <scope>NUCLEOTIDE SEQUENCE [LARGE SCALE GENOMIC DNA]</scope>
    <source>
        <strain evidence="4">cv. PBC81</strain>
    </source>
</reference>
<dbReference type="PANTHER" id="PTHR43748">
    <property type="entry name" value="RIBOSE-5-PHOSPHATE ISOMERASE 3, CHLOROPLASTIC-RELATED"/>
    <property type="match status" value="1"/>
</dbReference>
<proteinExistence type="predicted"/>
<evidence type="ECO:0000313" key="4">
    <source>
        <dbReference type="Proteomes" id="UP000224567"/>
    </source>
</evidence>
<accession>A0A2G2X8H4</accession>
<keyword evidence="4" id="KW-1185">Reference proteome</keyword>
<protein>
    <recommendedName>
        <fullName evidence="5">Ribose-5-phosphate isomerase</fullName>
    </recommendedName>
</protein>
<gene>
    <name evidence="3" type="ORF">CQW23_08103</name>
</gene>
<evidence type="ECO:0000313" key="3">
    <source>
        <dbReference type="EMBL" id="PHT53641.1"/>
    </source>
</evidence>